<dbReference type="Proteomes" id="UP000231932">
    <property type="component" value="Chromosome"/>
</dbReference>
<dbReference type="PROSITE" id="PS00324">
    <property type="entry name" value="ASPARTOKINASE"/>
    <property type="match status" value="1"/>
</dbReference>
<evidence type="ECO:0000256" key="3">
    <source>
        <dbReference type="ARBA" id="ARBA00004986"/>
    </source>
</evidence>
<evidence type="ECO:0000259" key="19">
    <source>
        <dbReference type="PROSITE" id="PS51671"/>
    </source>
</evidence>
<evidence type="ECO:0000256" key="7">
    <source>
        <dbReference type="ARBA" id="ARBA00022679"/>
    </source>
</evidence>
<dbReference type="InterPro" id="IPR002912">
    <property type="entry name" value="ACT_dom"/>
</dbReference>
<keyword evidence="13" id="KW-0457">Lysine biosynthesis</keyword>
<evidence type="ECO:0000256" key="13">
    <source>
        <dbReference type="ARBA" id="ARBA00023154"/>
    </source>
</evidence>
<dbReference type="GO" id="GO:0009089">
    <property type="term" value="P:lysine biosynthetic process via diaminopimelate"/>
    <property type="evidence" value="ECO:0007669"/>
    <property type="project" value="UniProtKB-UniPathway"/>
</dbReference>
<dbReference type="CDD" id="cd04923">
    <property type="entry name" value="ACT_AK-LysC-DapG-like_2"/>
    <property type="match status" value="1"/>
</dbReference>
<evidence type="ECO:0000256" key="15">
    <source>
        <dbReference type="ARBA" id="ARBA00063835"/>
    </source>
</evidence>
<evidence type="ECO:0000313" key="21">
    <source>
        <dbReference type="EMBL" id="CAB3391835.1"/>
    </source>
</evidence>
<feature type="binding site" evidence="16">
    <location>
        <position position="184"/>
    </location>
    <ligand>
        <name>ATP</name>
        <dbReference type="ChEBI" id="CHEBI:30616"/>
    </ligand>
</feature>
<feature type="binding site" evidence="16">
    <location>
        <begin position="7"/>
        <end position="10"/>
    </location>
    <ligand>
        <name>ATP</name>
        <dbReference type="ChEBI" id="CHEBI:30616"/>
    </ligand>
</feature>
<dbReference type="GO" id="GO:0009090">
    <property type="term" value="P:homoserine biosynthetic process"/>
    <property type="evidence" value="ECO:0007669"/>
    <property type="project" value="TreeGrafter"/>
</dbReference>
<dbReference type="KEGG" id="kyr:CVV65_04610"/>
<dbReference type="InterPro" id="IPR054352">
    <property type="entry name" value="ACT_Aspartokinase"/>
</dbReference>
<dbReference type="PIRSF" id="PIRSF000726">
    <property type="entry name" value="Asp_kin"/>
    <property type="match status" value="1"/>
</dbReference>
<gene>
    <name evidence="21" type="primary">lysCA</name>
    <name evidence="21" type="ORF">COOX1_1109</name>
    <name evidence="20" type="ORF">CVV65_04610</name>
</gene>
<dbReference type="GO" id="GO:0004072">
    <property type="term" value="F:aspartate kinase activity"/>
    <property type="evidence" value="ECO:0007669"/>
    <property type="project" value="UniProtKB-EC"/>
</dbReference>
<comment type="pathway">
    <text evidence="4 18">Amino-acid biosynthesis; L-threonine biosynthesis; L-threonine from L-aspartate: step 1/5.</text>
</comment>
<dbReference type="CDD" id="cd04261">
    <property type="entry name" value="AAK_AKii-LysC-BS"/>
    <property type="match status" value="1"/>
</dbReference>
<evidence type="ECO:0000256" key="2">
    <source>
        <dbReference type="ARBA" id="ARBA00004766"/>
    </source>
</evidence>
<evidence type="ECO:0000256" key="16">
    <source>
        <dbReference type="PIRSR" id="PIRSR000726-1"/>
    </source>
</evidence>
<dbReference type="CDD" id="cd04913">
    <property type="entry name" value="ACT_AKii-LysC-BS-like_1"/>
    <property type="match status" value="1"/>
</dbReference>
<feature type="binding site" evidence="16">
    <location>
        <position position="47"/>
    </location>
    <ligand>
        <name>substrate</name>
    </ligand>
</feature>
<dbReference type="UniPathway" id="UPA00034">
    <property type="reaction ID" value="UER00015"/>
</dbReference>
<dbReference type="InterPro" id="IPR036393">
    <property type="entry name" value="AceGlu_kinase-like_sf"/>
</dbReference>
<evidence type="ECO:0000256" key="4">
    <source>
        <dbReference type="ARBA" id="ARBA00005139"/>
    </source>
</evidence>
<dbReference type="Proteomes" id="UP000502196">
    <property type="component" value="Chromosome"/>
</dbReference>
<evidence type="ECO:0000256" key="12">
    <source>
        <dbReference type="ARBA" id="ARBA00022915"/>
    </source>
</evidence>
<dbReference type="GO" id="GO:0005524">
    <property type="term" value="F:ATP binding"/>
    <property type="evidence" value="ECO:0007669"/>
    <property type="project" value="UniProtKB-KW"/>
</dbReference>
<name>A0A2K8N4K3_9BACL</name>
<feature type="binding site" evidence="16">
    <location>
        <position position="74"/>
    </location>
    <ligand>
        <name>substrate</name>
    </ligand>
</feature>
<proteinExistence type="inferred from homology"/>
<dbReference type="Pfam" id="PF22468">
    <property type="entry name" value="ACT_9"/>
    <property type="match status" value="2"/>
</dbReference>
<evidence type="ECO:0000256" key="9">
    <source>
        <dbReference type="ARBA" id="ARBA00022741"/>
    </source>
</evidence>
<dbReference type="Gene3D" id="3.30.2130.10">
    <property type="entry name" value="VC0802-like"/>
    <property type="match status" value="1"/>
</dbReference>
<dbReference type="GO" id="GO:0019877">
    <property type="term" value="P:diaminopimelate biosynthetic process"/>
    <property type="evidence" value="ECO:0007669"/>
    <property type="project" value="UniProtKB-KW"/>
</dbReference>
<dbReference type="InterPro" id="IPR001048">
    <property type="entry name" value="Asp/Glu/Uridylate_kinase"/>
</dbReference>
<dbReference type="PANTHER" id="PTHR21499">
    <property type="entry name" value="ASPARTATE KINASE"/>
    <property type="match status" value="1"/>
</dbReference>
<dbReference type="Pfam" id="PF00696">
    <property type="entry name" value="AA_kinase"/>
    <property type="match status" value="1"/>
</dbReference>
<dbReference type="FunFam" id="3.30.2130.10:FF:000001">
    <property type="entry name" value="Bifunctional aspartokinase/homoserine dehydrogenase"/>
    <property type="match status" value="1"/>
</dbReference>
<evidence type="ECO:0000256" key="5">
    <source>
        <dbReference type="ARBA" id="ARBA00010122"/>
    </source>
</evidence>
<dbReference type="SUPFAM" id="SSF55021">
    <property type="entry name" value="ACT-like"/>
    <property type="match status" value="2"/>
</dbReference>
<evidence type="ECO:0000313" key="22">
    <source>
        <dbReference type="Proteomes" id="UP000231932"/>
    </source>
</evidence>
<accession>A0A2K8N4K3</accession>
<feature type="binding site" evidence="16">
    <location>
        <begin position="173"/>
        <end position="174"/>
    </location>
    <ligand>
        <name>ATP</name>
        <dbReference type="ChEBI" id="CHEBI:30616"/>
    </ligand>
</feature>
<keyword evidence="11 16" id="KW-0067">ATP-binding</keyword>
<dbReference type="Gene3D" id="3.40.1160.10">
    <property type="entry name" value="Acetylglutamate kinase-like"/>
    <property type="match status" value="1"/>
</dbReference>
<evidence type="ECO:0000256" key="8">
    <source>
        <dbReference type="ARBA" id="ARBA00022737"/>
    </source>
</evidence>
<keyword evidence="6 18" id="KW-0028">Amino-acid biosynthesis</keyword>
<dbReference type="OrthoDB" id="9799110at2"/>
<keyword evidence="8" id="KW-0677">Repeat</keyword>
<feature type="domain" description="ACT" evidence="19">
    <location>
        <begin position="264"/>
        <end position="347"/>
    </location>
</feature>
<dbReference type="InterPro" id="IPR001341">
    <property type="entry name" value="Asp_kinase"/>
</dbReference>
<feature type="binding site" evidence="16">
    <location>
        <position position="179"/>
    </location>
    <ligand>
        <name>ATP</name>
        <dbReference type="ChEBI" id="CHEBI:30616"/>
    </ligand>
</feature>
<reference evidence="22" key="1">
    <citation type="submission" date="2017-11" db="EMBL/GenBank/DDBJ databases">
        <title>Complete Genome Sequence of Kyrpidia sp. Strain EA-1, a thermophilic, hydrogen-oxidizing Bacterium, isolated from the Azores.</title>
        <authorList>
            <person name="Reiner J.E."/>
            <person name="Lapp C.J."/>
            <person name="Bunk B."/>
            <person name="Gescher J."/>
        </authorList>
    </citation>
    <scope>NUCLEOTIDE SEQUENCE [LARGE SCALE GENOMIC DNA]</scope>
    <source>
        <strain evidence="22">EA-1</strain>
    </source>
</reference>
<dbReference type="FunFam" id="3.40.1160.10:FF:000002">
    <property type="entry name" value="Aspartokinase"/>
    <property type="match status" value="1"/>
</dbReference>
<dbReference type="GO" id="GO:0009088">
    <property type="term" value="P:threonine biosynthetic process"/>
    <property type="evidence" value="ECO:0007669"/>
    <property type="project" value="UniProtKB-UniPathway"/>
</dbReference>
<evidence type="ECO:0000256" key="17">
    <source>
        <dbReference type="RuleBase" id="RU003448"/>
    </source>
</evidence>
<dbReference type="PANTHER" id="PTHR21499:SF3">
    <property type="entry name" value="ASPARTOKINASE"/>
    <property type="match status" value="1"/>
</dbReference>
<protein>
    <recommendedName>
        <fullName evidence="17">Aspartokinase</fullName>
        <ecNumber evidence="17">2.7.2.4</ecNumber>
    </recommendedName>
</protein>
<dbReference type="InterPro" id="IPR018042">
    <property type="entry name" value="Aspartate_kinase_CS"/>
</dbReference>
<dbReference type="InterPro" id="IPR045865">
    <property type="entry name" value="ACT-like_dom_sf"/>
</dbReference>
<evidence type="ECO:0000256" key="6">
    <source>
        <dbReference type="ARBA" id="ARBA00022605"/>
    </source>
</evidence>
<evidence type="ECO:0000313" key="23">
    <source>
        <dbReference type="Proteomes" id="UP000502196"/>
    </source>
</evidence>
<keyword evidence="7 17" id="KW-0808">Transferase</keyword>
<keyword evidence="9 16" id="KW-0547">Nucleotide-binding</keyword>
<dbReference type="SUPFAM" id="SSF53633">
    <property type="entry name" value="Carbamate kinase-like"/>
    <property type="match status" value="1"/>
</dbReference>
<dbReference type="NCBIfam" id="NF005155">
    <property type="entry name" value="PRK06635.1-4"/>
    <property type="match status" value="1"/>
</dbReference>
<dbReference type="NCBIfam" id="TIGR00657">
    <property type="entry name" value="asp_kinases"/>
    <property type="match status" value="1"/>
</dbReference>
<reference evidence="20" key="2">
    <citation type="journal article" date="2018" name="Genome Announc.">
        <title>Complete Genome Sequence of Kyrpidia sp. Strain EA-1, a Thermophilic Knallgas Bacterium, Isolated from the Azores.</title>
        <authorList>
            <person name="Reiner J.E."/>
            <person name="Lapp C.J."/>
            <person name="Bunk B."/>
            <person name="Sproer C."/>
            <person name="Overmann J."/>
            <person name="Gescher J."/>
        </authorList>
    </citation>
    <scope>NUCLEOTIDE SEQUENCE</scope>
    <source>
        <strain evidence="20">EA-1</strain>
    </source>
</reference>
<dbReference type="EMBL" id="LR792683">
    <property type="protein sequence ID" value="CAB3391835.1"/>
    <property type="molecule type" value="Genomic_DNA"/>
</dbReference>
<evidence type="ECO:0000256" key="10">
    <source>
        <dbReference type="ARBA" id="ARBA00022777"/>
    </source>
</evidence>
<comment type="similarity">
    <text evidence="5 17">Belongs to the aspartokinase family.</text>
</comment>
<dbReference type="GO" id="GO:0005829">
    <property type="term" value="C:cytosol"/>
    <property type="evidence" value="ECO:0007669"/>
    <property type="project" value="TreeGrafter"/>
</dbReference>
<dbReference type="UniPathway" id="UPA00051">
    <property type="reaction ID" value="UER00462"/>
</dbReference>
<dbReference type="PROSITE" id="PS51671">
    <property type="entry name" value="ACT"/>
    <property type="match status" value="1"/>
</dbReference>
<evidence type="ECO:0000256" key="11">
    <source>
        <dbReference type="ARBA" id="ARBA00022840"/>
    </source>
</evidence>
<dbReference type="NCBIfam" id="TIGR00656">
    <property type="entry name" value="asp_kin_monofn"/>
    <property type="match status" value="1"/>
</dbReference>
<comment type="subunit">
    <text evidence="15">Tetramer consisting of 2 isoforms Alpha (catalytic and regulation) and of a homodimer of 2 isoforms Beta (regulation).</text>
</comment>
<organism evidence="20 22">
    <name type="scientific">Kyrpidia spormannii</name>
    <dbReference type="NCBI Taxonomy" id="2055160"/>
    <lineage>
        <taxon>Bacteria</taxon>
        <taxon>Bacillati</taxon>
        <taxon>Bacillota</taxon>
        <taxon>Bacilli</taxon>
        <taxon>Bacillales</taxon>
        <taxon>Alicyclobacillaceae</taxon>
        <taxon>Kyrpidia</taxon>
    </lineage>
</organism>
<evidence type="ECO:0000256" key="1">
    <source>
        <dbReference type="ARBA" id="ARBA00003121"/>
    </source>
</evidence>
<dbReference type="AlphaFoldDB" id="A0A2K8N4K3"/>
<dbReference type="UniPathway" id="UPA00050">
    <property type="reaction ID" value="UER00461"/>
</dbReference>
<dbReference type="NCBIfam" id="NF005154">
    <property type="entry name" value="PRK06635.1-2"/>
    <property type="match status" value="1"/>
</dbReference>
<comment type="pathway">
    <text evidence="3 18">Amino-acid biosynthesis; L-methionine biosynthesis via de novo pathway; L-homoserine from L-aspartate: step 1/3.</text>
</comment>
<keyword evidence="10 17" id="KW-0418">Kinase</keyword>
<dbReference type="InterPro" id="IPR005260">
    <property type="entry name" value="Asp_kin_monofn"/>
</dbReference>
<evidence type="ECO:0000256" key="14">
    <source>
        <dbReference type="ARBA" id="ARBA00047872"/>
    </source>
</evidence>
<comment type="catalytic activity">
    <reaction evidence="14 17">
        <text>L-aspartate + ATP = 4-phospho-L-aspartate + ADP</text>
        <dbReference type="Rhea" id="RHEA:23776"/>
        <dbReference type="ChEBI" id="CHEBI:29991"/>
        <dbReference type="ChEBI" id="CHEBI:30616"/>
        <dbReference type="ChEBI" id="CHEBI:57535"/>
        <dbReference type="ChEBI" id="CHEBI:456216"/>
        <dbReference type="EC" id="2.7.2.4"/>
    </reaction>
</comment>
<reference evidence="21 23" key="3">
    <citation type="submission" date="2020-04" db="EMBL/GenBank/DDBJ databases">
        <authorList>
            <person name="Hogendoorn C."/>
        </authorList>
    </citation>
    <scope>NUCLEOTIDE SEQUENCE [LARGE SCALE GENOMIC DNA]</scope>
    <source>
        <strain evidence="21">COOX1</strain>
    </source>
</reference>
<dbReference type="InterPro" id="IPR041740">
    <property type="entry name" value="AKii-LysC-BS"/>
</dbReference>
<sequence>MARIVMKFGGSSVATAERMVKVAQRVAKTRAEGHQVAVVVSAMGDTTDDLIALAKQVNERPPARELDMLLSTGEQVSIAVLTMALQGLGVPATSLTGGQAGFRVEQVFGKARILEVRPDRVDALLRDGHVAVVAGFQGVTDDGEIATLGRGGSDTTAVALAAALKADVCEIYTDVDGVYTTDPRIVKEAAKIPEISYDEMLELANLGAVVLHPRAVEYAKLYRVPLVVRSSFHDGPGTWVKEDANVEQGQVVRGIAHDLNVAKVSLVGVPNRRDSLGRVFHALAEENVNVDIIVQSIVHNDVHDISFTVCRDDLPVTLRVLEDLRVELGAGEIVAEEELAKISIVGAGMISNPGVAARMFDALIEAGLSIRMVSTSEIKVSCVVDARDVKRAVQVLHQAFELSASAEEKVNPVKA</sequence>
<dbReference type="RefSeq" id="WP_100667144.1">
    <property type="nucleotide sequence ID" value="NZ_CP024955.1"/>
</dbReference>
<keyword evidence="22" id="KW-1185">Reference proteome</keyword>
<dbReference type="EMBL" id="CP024955">
    <property type="protein sequence ID" value="ATY84319.1"/>
    <property type="molecule type" value="Genomic_DNA"/>
</dbReference>
<evidence type="ECO:0000256" key="18">
    <source>
        <dbReference type="RuleBase" id="RU004249"/>
    </source>
</evidence>
<comment type="function">
    <text evidence="1">Catalyzes the phosphorylation of the beta-carboxyl group of aspartic acid with ATP to yield 4-phospho-L-aspartate, which is involved in the branched biosynthetic pathway leading to the biosynthesis of amino acids threonine, isoleucine and methionine.</text>
</comment>
<keyword evidence="12" id="KW-0220">Diaminopimelate biosynthesis</keyword>
<dbReference type="EC" id="2.7.2.4" evidence="17"/>
<evidence type="ECO:0000313" key="20">
    <source>
        <dbReference type="EMBL" id="ATY84319.1"/>
    </source>
</evidence>
<comment type="pathway">
    <text evidence="2 18">Amino-acid biosynthesis; L-lysine biosynthesis via DAP pathway; (S)-tetrahydrodipicolinate from L-aspartate: step 1/4.</text>
</comment>